<evidence type="ECO:0000259" key="6">
    <source>
        <dbReference type="Pfam" id="PF16177"/>
    </source>
</evidence>
<dbReference type="Pfam" id="PF00501">
    <property type="entry name" value="AMP-binding"/>
    <property type="match status" value="1"/>
</dbReference>
<dbReference type="InterPro" id="IPR020845">
    <property type="entry name" value="AMP-binding_CS"/>
</dbReference>
<dbReference type="Gene3D" id="3.40.50.12780">
    <property type="entry name" value="N-terminal domain of ligase-like"/>
    <property type="match status" value="1"/>
</dbReference>
<evidence type="ECO:0000313" key="8">
    <source>
        <dbReference type="Proteomes" id="UP000031488"/>
    </source>
</evidence>
<dbReference type="RefSeq" id="WP_039207266.1">
    <property type="nucleotide sequence ID" value="NZ_JTJZ01000014.1"/>
</dbReference>
<organism evidence="7 8">
    <name type="scientific">Brevibacterium linens</name>
    <dbReference type="NCBI Taxonomy" id="1703"/>
    <lineage>
        <taxon>Bacteria</taxon>
        <taxon>Bacillati</taxon>
        <taxon>Actinomycetota</taxon>
        <taxon>Actinomycetes</taxon>
        <taxon>Micrococcales</taxon>
        <taxon>Brevibacteriaceae</taxon>
        <taxon>Brevibacterium</taxon>
    </lineage>
</organism>
<dbReference type="EMBL" id="JTJZ01000014">
    <property type="protein sequence ID" value="KHS53727.1"/>
    <property type="molecule type" value="Genomic_DNA"/>
</dbReference>
<gene>
    <name evidence="7" type="ORF">AE0388_0802</name>
</gene>
<comment type="caution">
    <text evidence="7">The sequence shown here is derived from an EMBL/GenBank/DDBJ whole genome shotgun (WGS) entry which is preliminary data.</text>
</comment>
<dbReference type="InterPro" id="IPR045851">
    <property type="entry name" value="AMP-bd_C_sf"/>
</dbReference>
<dbReference type="InterPro" id="IPR032387">
    <property type="entry name" value="ACAS_N"/>
</dbReference>
<dbReference type="PATRIC" id="fig|1703.6.peg.684"/>
<name>A0A0B9A4K3_BRELN</name>
<dbReference type="Gene3D" id="3.30.300.30">
    <property type="match status" value="1"/>
</dbReference>
<comment type="similarity">
    <text evidence="1">Belongs to the ATP-dependent AMP-binding enzyme family.</text>
</comment>
<dbReference type="Pfam" id="PF16177">
    <property type="entry name" value="ACAS_N"/>
    <property type="match status" value="1"/>
</dbReference>
<dbReference type="AlphaFoldDB" id="A0A0B9A4K3"/>
<dbReference type="GO" id="GO:0005524">
    <property type="term" value="F:ATP binding"/>
    <property type="evidence" value="ECO:0007669"/>
    <property type="project" value="UniProtKB-KW"/>
</dbReference>
<dbReference type="NCBIfam" id="TIGR01217">
    <property type="entry name" value="ac_ac_CoA_syn"/>
    <property type="match status" value="1"/>
</dbReference>
<evidence type="ECO:0000256" key="1">
    <source>
        <dbReference type="ARBA" id="ARBA00006432"/>
    </source>
</evidence>
<evidence type="ECO:0000256" key="2">
    <source>
        <dbReference type="ARBA" id="ARBA00022598"/>
    </source>
</evidence>
<dbReference type="OrthoDB" id="9803968at2"/>
<keyword evidence="4" id="KW-0067">ATP-binding</keyword>
<keyword evidence="2 7" id="KW-0436">Ligase</keyword>
<dbReference type="GO" id="GO:0006629">
    <property type="term" value="P:lipid metabolic process"/>
    <property type="evidence" value="ECO:0007669"/>
    <property type="project" value="InterPro"/>
</dbReference>
<dbReference type="InterPro" id="IPR005914">
    <property type="entry name" value="Acac_CoA_synth"/>
</dbReference>
<protein>
    <submittedName>
        <fullName evidence="7">Acetoacetyl-CoA synthase</fullName>
        <ecNumber evidence="7">6.2.1.16</ecNumber>
    </submittedName>
</protein>
<reference evidence="7 8" key="1">
    <citation type="submission" date="2014-11" db="EMBL/GenBank/DDBJ databases">
        <title>Draft Genome Sequence of Brevibacterium linens AE038-8.</title>
        <authorList>
            <person name="Maizel D."/>
            <person name="Utturkar S.M."/>
            <person name="Brown S.D."/>
            <person name="Ferrero M."/>
            <person name="Rosen B.P."/>
        </authorList>
    </citation>
    <scope>NUCLEOTIDE SEQUENCE [LARGE SCALE GENOMIC DNA]</scope>
    <source>
        <strain evidence="7 8">AE038-8</strain>
    </source>
</reference>
<keyword evidence="8" id="KW-1185">Reference proteome</keyword>
<accession>A0A0B9A4K3</accession>
<dbReference type="SUPFAM" id="SSF56801">
    <property type="entry name" value="Acetyl-CoA synthetase-like"/>
    <property type="match status" value="1"/>
</dbReference>
<dbReference type="InterPro" id="IPR000873">
    <property type="entry name" value="AMP-dep_synth/lig_dom"/>
</dbReference>
<dbReference type="InterPro" id="IPR042099">
    <property type="entry name" value="ANL_N_sf"/>
</dbReference>
<dbReference type="Proteomes" id="UP000031488">
    <property type="component" value="Unassembled WGS sequence"/>
</dbReference>
<evidence type="ECO:0000256" key="3">
    <source>
        <dbReference type="ARBA" id="ARBA00022741"/>
    </source>
</evidence>
<proteinExistence type="inferred from homology"/>
<feature type="domain" description="AMP-dependent synthetase/ligase" evidence="5">
    <location>
        <begin position="105"/>
        <end position="499"/>
    </location>
</feature>
<dbReference type="NCBIfam" id="NF002937">
    <property type="entry name" value="PRK03584.1"/>
    <property type="match status" value="1"/>
</dbReference>
<dbReference type="PANTHER" id="PTHR42921:SF1">
    <property type="entry name" value="ACETOACETYL-COA SYNTHETASE"/>
    <property type="match status" value="1"/>
</dbReference>
<dbReference type="PROSITE" id="PS00455">
    <property type="entry name" value="AMP_BINDING"/>
    <property type="match status" value="1"/>
</dbReference>
<dbReference type="STRING" id="1703.BLSMQ_1404"/>
<evidence type="ECO:0000313" key="7">
    <source>
        <dbReference type="EMBL" id="KHS53727.1"/>
    </source>
</evidence>
<dbReference type="GO" id="GO:0030729">
    <property type="term" value="F:acetoacetate-CoA ligase activity"/>
    <property type="evidence" value="ECO:0007669"/>
    <property type="project" value="UniProtKB-EC"/>
</dbReference>
<feature type="domain" description="Acetyl-coenzyme A synthetase N-terminal" evidence="6">
    <location>
        <begin position="38"/>
        <end position="90"/>
    </location>
</feature>
<evidence type="ECO:0000256" key="4">
    <source>
        <dbReference type="ARBA" id="ARBA00022840"/>
    </source>
</evidence>
<evidence type="ECO:0000259" key="5">
    <source>
        <dbReference type="Pfam" id="PF00501"/>
    </source>
</evidence>
<dbReference type="PANTHER" id="PTHR42921">
    <property type="entry name" value="ACETOACETYL-COA SYNTHETASE"/>
    <property type="match status" value="1"/>
</dbReference>
<keyword evidence="3" id="KW-0547">Nucleotide-binding</keyword>
<sequence>MSSIIREVPSNAIGNSRIGDFLSWVNEKHGMSLTNWSELYTWSVTDIEDFWASVWIYFDVSSHTPYESVLEERVMPHAKWFTGATLNYAEHSLGAPEQAGDLAVTAVSQTRDDFTLTFDELRAEVARVRSGLISLGVTKGDRVVGYLPNQPEALVAFLAAASLGAIWASCAPEFGTQSVIDRFSQVEPTVLLAISGYRYGAKDVERSDELAEVVAALPTLTHLVHVDYGLFSLDSGFRDAFITGTGLDHPIAVVDYAELGALSAGVDVLNTDESSPDTALTGLEFEPVPFDHPLFILFSSGTTGKPKAIVHSHGGILLETLKNHGLHFDLGPGSQFCWFSTTAWMMWNALVGGLVVGSGIVMIDGNPNYPDSKELWRIAAKARTTLMGMAPGAIMSARKEGICPREDFDLATVEQFGAAGSPLPAEGFEWLMEQFGQDVLVNVGCGGTDVCTGILQGSPLAPVYSGEMTAPSLGFAAKAYDSNGQEVLDELGELVITEPVPSMPVTFWGADGDDRFEKAYFEKFPGVWQHGDWVRFSSDGGVVVTGRSDATLNRGGVRLGTADFYSVLDTLDEVADSLVIHLEDPDGGMGELVVFVQTESGVPLTGELSMRVRRELKTRLSPRHIPDEIVPVTKVPLGRTGKKLEVPVKRIVQGAALDEVASPGALQDPNSLDEYVAFAEARRERDSA</sequence>
<dbReference type="EC" id="6.2.1.16" evidence="7"/>